<dbReference type="AlphaFoldDB" id="A0A834ZI41"/>
<reference evidence="2 3" key="1">
    <citation type="submission" date="2020-04" db="EMBL/GenBank/DDBJ databases">
        <title>Plant Genome Project.</title>
        <authorList>
            <person name="Zhang R.-G."/>
        </authorList>
    </citation>
    <scope>NUCLEOTIDE SEQUENCE [LARGE SCALE GENOMIC DNA]</scope>
    <source>
        <strain evidence="2">YNK0</strain>
        <tissue evidence="2">Leaf</tissue>
    </source>
</reference>
<proteinExistence type="predicted"/>
<dbReference type="OMA" id="RGISQVW"/>
<accession>A0A834ZI41</accession>
<dbReference type="EMBL" id="JABCRI010000004">
    <property type="protein sequence ID" value="KAF8407351.1"/>
    <property type="molecule type" value="Genomic_DNA"/>
</dbReference>
<evidence type="ECO:0000256" key="1">
    <source>
        <dbReference type="SAM" id="MobiDB-lite"/>
    </source>
</evidence>
<name>A0A834ZI41_TETSI</name>
<feature type="compositionally biased region" description="Polar residues" evidence="1">
    <location>
        <begin position="1"/>
        <end position="10"/>
    </location>
</feature>
<gene>
    <name evidence="2" type="ORF">HHK36_006479</name>
</gene>
<evidence type="ECO:0000313" key="3">
    <source>
        <dbReference type="Proteomes" id="UP000655225"/>
    </source>
</evidence>
<feature type="region of interest" description="Disordered" evidence="1">
    <location>
        <begin position="1"/>
        <end position="37"/>
    </location>
</feature>
<organism evidence="2 3">
    <name type="scientific">Tetracentron sinense</name>
    <name type="common">Spur-leaf</name>
    <dbReference type="NCBI Taxonomy" id="13715"/>
    <lineage>
        <taxon>Eukaryota</taxon>
        <taxon>Viridiplantae</taxon>
        <taxon>Streptophyta</taxon>
        <taxon>Embryophyta</taxon>
        <taxon>Tracheophyta</taxon>
        <taxon>Spermatophyta</taxon>
        <taxon>Magnoliopsida</taxon>
        <taxon>Trochodendrales</taxon>
        <taxon>Trochodendraceae</taxon>
        <taxon>Tetracentron</taxon>
    </lineage>
</organism>
<comment type="caution">
    <text evidence="2">The sequence shown here is derived from an EMBL/GenBank/DDBJ whole genome shotgun (WGS) entry which is preliminary data.</text>
</comment>
<keyword evidence="3" id="KW-1185">Reference proteome</keyword>
<protein>
    <submittedName>
        <fullName evidence="2">Uncharacterized protein</fullName>
    </submittedName>
</protein>
<dbReference type="OrthoDB" id="1908822at2759"/>
<sequence length="144" mass="15529">MEQPATLNTVSPTPSPSSPSKKKEPQSQKKTKLPTPQELVAHYESQGLDNKEASMKVIEDLQMVLFRLVGSGRGKKDKFMAESLRKLEKSSTRLAILELKMDSKPGYGESLAIGVASGGICSVFPHVVGSIGQIWGAVRSSTKS</sequence>
<dbReference type="Proteomes" id="UP000655225">
    <property type="component" value="Unassembled WGS sequence"/>
</dbReference>
<evidence type="ECO:0000313" key="2">
    <source>
        <dbReference type="EMBL" id="KAF8407351.1"/>
    </source>
</evidence>